<evidence type="ECO:0000313" key="1">
    <source>
        <dbReference type="EMBL" id="MEQ2280881.1"/>
    </source>
</evidence>
<name>A0ABV0XHD6_9TELE</name>
<gene>
    <name evidence="1" type="ORF">AMECASPLE_024753</name>
</gene>
<organism evidence="1 2">
    <name type="scientific">Ameca splendens</name>
    <dbReference type="NCBI Taxonomy" id="208324"/>
    <lineage>
        <taxon>Eukaryota</taxon>
        <taxon>Metazoa</taxon>
        <taxon>Chordata</taxon>
        <taxon>Craniata</taxon>
        <taxon>Vertebrata</taxon>
        <taxon>Euteleostomi</taxon>
        <taxon>Actinopterygii</taxon>
        <taxon>Neopterygii</taxon>
        <taxon>Teleostei</taxon>
        <taxon>Neoteleostei</taxon>
        <taxon>Acanthomorphata</taxon>
        <taxon>Ovalentaria</taxon>
        <taxon>Atherinomorphae</taxon>
        <taxon>Cyprinodontiformes</taxon>
        <taxon>Goodeidae</taxon>
        <taxon>Ameca</taxon>
    </lineage>
</organism>
<proteinExistence type="predicted"/>
<protein>
    <submittedName>
        <fullName evidence="1">Uncharacterized protein</fullName>
    </submittedName>
</protein>
<keyword evidence="2" id="KW-1185">Reference proteome</keyword>
<sequence length="129" mass="13774">MVPTGIAVCFNDSFHSSTRKLFLTSILENSTVGWTNTLGGRAGEAARSVISLLSPTSRFSLTLQMAMCSVPAGMISGPGPVHLTSATGESLISFAKCGLWAEKELCSCTWILAECTCSEPSTFWFELID</sequence>
<evidence type="ECO:0000313" key="2">
    <source>
        <dbReference type="Proteomes" id="UP001469553"/>
    </source>
</evidence>
<dbReference type="EMBL" id="JAHRIP010002383">
    <property type="protein sequence ID" value="MEQ2280881.1"/>
    <property type="molecule type" value="Genomic_DNA"/>
</dbReference>
<dbReference type="Proteomes" id="UP001469553">
    <property type="component" value="Unassembled WGS sequence"/>
</dbReference>
<reference evidence="1 2" key="1">
    <citation type="submission" date="2021-06" db="EMBL/GenBank/DDBJ databases">
        <authorList>
            <person name="Palmer J.M."/>
        </authorList>
    </citation>
    <scope>NUCLEOTIDE SEQUENCE [LARGE SCALE GENOMIC DNA]</scope>
    <source>
        <strain evidence="1 2">AS_MEX2019</strain>
        <tissue evidence="1">Muscle</tissue>
    </source>
</reference>
<comment type="caution">
    <text evidence="1">The sequence shown here is derived from an EMBL/GenBank/DDBJ whole genome shotgun (WGS) entry which is preliminary data.</text>
</comment>
<accession>A0ABV0XHD6</accession>